<evidence type="ECO:0000313" key="4">
    <source>
        <dbReference type="EMBL" id="VGO23125.1"/>
    </source>
</evidence>
<dbReference type="AlphaFoldDB" id="A0A6C2UFW6"/>
<name>A0A6C2UFW6_9BACT</name>
<reference evidence="3 5" key="1">
    <citation type="submission" date="2019-04" db="EMBL/GenBank/DDBJ databases">
        <authorList>
            <person name="Van Vliet M D."/>
        </authorList>
    </citation>
    <scope>NUCLEOTIDE SEQUENCE [LARGE SCALE GENOMIC DNA]</scope>
    <source>
        <strain evidence="3 5">F21</strain>
    </source>
</reference>
<organism evidence="3 5">
    <name type="scientific">Pontiella sulfatireligans</name>
    <dbReference type="NCBI Taxonomy" id="2750658"/>
    <lineage>
        <taxon>Bacteria</taxon>
        <taxon>Pseudomonadati</taxon>
        <taxon>Kiritimatiellota</taxon>
        <taxon>Kiritimatiellia</taxon>
        <taxon>Kiritimatiellales</taxon>
        <taxon>Pontiellaceae</taxon>
        <taxon>Pontiella</taxon>
    </lineage>
</organism>
<gene>
    <name evidence="3" type="ORF">SCARR_00862</name>
    <name evidence="4" type="ORF">SCARR_05228</name>
</gene>
<dbReference type="Pfam" id="PF13817">
    <property type="entry name" value="DDE_Tnp_IS66_C"/>
    <property type="match status" value="1"/>
</dbReference>
<evidence type="ECO:0000259" key="2">
    <source>
        <dbReference type="Pfam" id="PF13817"/>
    </source>
</evidence>
<dbReference type="EMBL" id="CAAHFH010000001">
    <property type="protein sequence ID" value="VGO18809.1"/>
    <property type="molecule type" value="Genomic_DNA"/>
</dbReference>
<dbReference type="EMBL" id="CAAHFH010000003">
    <property type="protein sequence ID" value="VGO23125.1"/>
    <property type="molecule type" value="Genomic_DNA"/>
</dbReference>
<proteinExistence type="predicted"/>
<sequence length="71" mass="7987">MTVKNFLFFGSPDSGQTSAVIYSLIETCRKLDINPAVYLREVLTALPTMNQSEAASWTPARWKSNRETTCE</sequence>
<feature type="domain" description="Transposase IS66 C-terminal" evidence="2">
    <location>
        <begin position="23"/>
        <end position="53"/>
    </location>
</feature>
<protein>
    <recommendedName>
        <fullName evidence="2">Transposase IS66 C-terminal domain-containing protein</fullName>
    </recommendedName>
</protein>
<dbReference type="Proteomes" id="UP000346198">
    <property type="component" value="Unassembled WGS sequence"/>
</dbReference>
<dbReference type="InterPro" id="IPR039552">
    <property type="entry name" value="IS66_C"/>
</dbReference>
<feature type="region of interest" description="Disordered" evidence="1">
    <location>
        <begin position="52"/>
        <end position="71"/>
    </location>
</feature>
<evidence type="ECO:0000313" key="5">
    <source>
        <dbReference type="Proteomes" id="UP000346198"/>
    </source>
</evidence>
<evidence type="ECO:0000256" key="1">
    <source>
        <dbReference type="SAM" id="MobiDB-lite"/>
    </source>
</evidence>
<accession>A0A6C2UFW6</accession>
<evidence type="ECO:0000313" key="3">
    <source>
        <dbReference type="EMBL" id="VGO18809.1"/>
    </source>
</evidence>
<keyword evidence="5" id="KW-1185">Reference proteome</keyword>